<comment type="caution">
    <text evidence="2">The sequence shown here is derived from an EMBL/GenBank/DDBJ whole genome shotgun (WGS) entry which is preliminary data.</text>
</comment>
<proteinExistence type="predicted"/>
<evidence type="ECO:0000313" key="2">
    <source>
        <dbReference type="EMBL" id="RCX10814.1"/>
    </source>
</evidence>
<gene>
    <name evidence="2" type="ORF">DFR45_102216</name>
</gene>
<evidence type="ECO:0000313" key="3">
    <source>
        <dbReference type="Proteomes" id="UP000252174"/>
    </source>
</evidence>
<dbReference type="PROSITE" id="PS51257">
    <property type="entry name" value="PROKAR_LIPOPROTEIN"/>
    <property type="match status" value="1"/>
</dbReference>
<protein>
    <submittedName>
        <fullName evidence="2">Uncharacterized protein</fullName>
    </submittedName>
</protein>
<sequence>MKSHIALLLIVTCACVSSARGQNDINSSAPCPAAVDTSQAQLLGRWRAELPGRSAPVLLQLTPHPELRESVHGTLQRDGTTVLLSGDVDQGQLTLEESTDGKHISANWLGTVQEGSCGKEIRGTWNSDTTPPISIPFVLRKQAPE</sequence>
<feature type="chain" id="PRO_5017066731" evidence="1">
    <location>
        <begin position="20"/>
        <end position="145"/>
    </location>
</feature>
<organism evidence="2 3">
    <name type="scientific">Extensimonas vulgaris</name>
    <dbReference type="NCBI Taxonomy" id="1031594"/>
    <lineage>
        <taxon>Bacteria</taxon>
        <taxon>Pseudomonadati</taxon>
        <taxon>Pseudomonadota</taxon>
        <taxon>Betaproteobacteria</taxon>
        <taxon>Burkholderiales</taxon>
        <taxon>Comamonadaceae</taxon>
        <taxon>Extensimonas</taxon>
    </lineage>
</organism>
<dbReference type="EMBL" id="QPJU01000002">
    <property type="protein sequence ID" value="RCX10814.1"/>
    <property type="molecule type" value="Genomic_DNA"/>
</dbReference>
<reference evidence="2 3" key="1">
    <citation type="submission" date="2018-07" db="EMBL/GenBank/DDBJ databases">
        <title>Genomic Encyclopedia of Type Strains, Phase IV (KMG-IV): sequencing the most valuable type-strain genomes for metagenomic binning, comparative biology and taxonomic classification.</title>
        <authorList>
            <person name="Goeker M."/>
        </authorList>
    </citation>
    <scope>NUCLEOTIDE SEQUENCE [LARGE SCALE GENOMIC DNA]</scope>
    <source>
        <strain evidence="2 3">DSM 100911</strain>
    </source>
</reference>
<accession>A0A369ATM2</accession>
<keyword evidence="3" id="KW-1185">Reference proteome</keyword>
<name>A0A369ATM2_9BURK</name>
<feature type="signal peptide" evidence="1">
    <location>
        <begin position="1"/>
        <end position="19"/>
    </location>
</feature>
<dbReference type="AlphaFoldDB" id="A0A369ATM2"/>
<dbReference type="OrthoDB" id="8909437at2"/>
<dbReference type="Proteomes" id="UP000252174">
    <property type="component" value="Unassembled WGS sequence"/>
</dbReference>
<evidence type="ECO:0000256" key="1">
    <source>
        <dbReference type="SAM" id="SignalP"/>
    </source>
</evidence>
<keyword evidence="1" id="KW-0732">Signal</keyword>